<dbReference type="EMBL" id="CACRXK020000100">
    <property type="protein sequence ID" value="CAB3978263.1"/>
    <property type="molecule type" value="Genomic_DNA"/>
</dbReference>
<comment type="caution">
    <text evidence="1">The sequence shown here is derived from an EMBL/GenBank/DDBJ whole genome shotgun (WGS) entry which is preliminary data.</text>
</comment>
<dbReference type="Proteomes" id="UP001152795">
    <property type="component" value="Unassembled WGS sequence"/>
</dbReference>
<dbReference type="AlphaFoldDB" id="A0A6S7FN17"/>
<gene>
    <name evidence="1" type="ORF">PACLA_8A017570</name>
</gene>
<organism evidence="1 2">
    <name type="scientific">Paramuricea clavata</name>
    <name type="common">Red gorgonian</name>
    <name type="synonym">Violescent sea-whip</name>
    <dbReference type="NCBI Taxonomy" id="317549"/>
    <lineage>
        <taxon>Eukaryota</taxon>
        <taxon>Metazoa</taxon>
        <taxon>Cnidaria</taxon>
        <taxon>Anthozoa</taxon>
        <taxon>Octocorallia</taxon>
        <taxon>Malacalcyonacea</taxon>
        <taxon>Plexauridae</taxon>
        <taxon>Paramuricea</taxon>
    </lineage>
</organism>
<proteinExistence type="predicted"/>
<evidence type="ECO:0000313" key="1">
    <source>
        <dbReference type="EMBL" id="CAB3978263.1"/>
    </source>
</evidence>
<sequence length="138" mass="16256">MGKDAEIRLVDYVNGGSKGIFVSVTVCAGIVVVDCSLDNPKGRTYLGRPTDFEEGEEEERVELLEVWRERREELVAEDEWKRRRLEMELEEDESFQRMEGMEIWAETEEECLEREMEEEEAAYEEIVRIADELKEMII</sequence>
<protein>
    <submittedName>
        <fullName evidence="1">Uncharacterized protein</fullName>
    </submittedName>
</protein>
<reference evidence="1" key="1">
    <citation type="submission" date="2020-04" db="EMBL/GenBank/DDBJ databases">
        <authorList>
            <person name="Alioto T."/>
            <person name="Alioto T."/>
            <person name="Gomez Garrido J."/>
        </authorList>
    </citation>
    <scope>NUCLEOTIDE SEQUENCE</scope>
    <source>
        <strain evidence="1">A484AB</strain>
    </source>
</reference>
<keyword evidence="2" id="KW-1185">Reference proteome</keyword>
<evidence type="ECO:0000313" key="2">
    <source>
        <dbReference type="Proteomes" id="UP001152795"/>
    </source>
</evidence>
<accession>A0A6S7FN17</accession>
<name>A0A6S7FN17_PARCT</name>